<keyword evidence="2" id="KW-1185">Reference proteome</keyword>
<evidence type="ECO:0000313" key="1">
    <source>
        <dbReference type="EMBL" id="SCC80696.1"/>
    </source>
</evidence>
<dbReference type="Proteomes" id="UP000242610">
    <property type="component" value="Unassembled WGS sequence"/>
</dbReference>
<organism evidence="1 2">
    <name type="scientific">Bifidobacterium commune</name>
    <dbReference type="NCBI Taxonomy" id="1505727"/>
    <lineage>
        <taxon>Bacteria</taxon>
        <taxon>Bacillati</taxon>
        <taxon>Actinomycetota</taxon>
        <taxon>Actinomycetes</taxon>
        <taxon>Bifidobacteriales</taxon>
        <taxon>Bifidobacteriaceae</taxon>
        <taxon>Bifidobacterium</taxon>
    </lineage>
</organism>
<dbReference type="AlphaFoldDB" id="A0A1C4H6W2"/>
<name>A0A1C4H6W2_9BIFI</name>
<proteinExistence type="predicted"/>
<sequence>MTSKQQEDILFNIPVAKEQFALMKQAAALEKIPVKDWASDMLLEAASENVGQGAELQEVGEEYDKILATFEKQTNFS</sequence>
<evidence type="ECO:0000313" key="2">
    <source>
        <dbReference type="Proteomes" id="UP000242610"/>
    </source>
</evidence>
<dbReference type="RefSeq" id="WP_091848123.1">
    <property type="nucleotide sequence ID" value="NZ_FMBL01000003.1"/>
</dbReference>
<accession>A0A1C4H6W2</accession>
<dbReference type="EMBL" id="FMBL01000003">
    <property type="protein sequence ID" value="SCC80696.1"/>
    <property type="molecule type" value="Genomic_DNA"/>
</dbReference>
<gene>
    <name evidence="1" type="ORF">GA0061077_1319</name>
</gene>
<reference evidence="2" key="1">
    <citation type="submission" date="2016-08" db="EMBL/GenBank/DDBJ databases">
        <authorList>
            <person name="Varghese N."/>
            <person name="Submissions Spin"/>
        </authorList>
    </citation>
    <scope>NUCLEOTIDE SEQUENCE [LARGE SCALE GENOMIC DNA]</scope>
    <source>
        <strain evidence="2">R-52791</strain>
    </source>
</reference>
<protein>
    <submittedName>
        <fullName evidence="1">Uncharacterized protein</fullName>
    </submittedName>
</protein>